<proteinExistence type="predicted"/>
<sequence>MLPLESLKIRDVEGGFMAKRPQFAIFNTEGKNVYKEHKTLELSVDNSEELDTWKASFLRAGVYPEREQPPEDPQIAAEVGPVDPHMERQVETINKLVTSYMQIVARMTRDYIPKTIMYHIVQNLQKFVAKELLAHLYAFPDPKSLLQESEEERQRRESKLAEFEAIKNALNIIENFQINARKVAGSAMPASVLGAGFSSFSNTTNNYGSSSNYSNNSLDASIFQPTYGFNRPPSPNPQRKQQAPTGPTSSAFPSREPPPPPLRPSPVPGSFGGNPSNLPAPIMPQPASSNKFQTNTSSNNTNNIFSELNEKLAKKVARAQSTATSSSSSSQPSSNMFHGLDPFATPTSSPLYQNGTSNPPVPASSRFKQYSFAQQQTNDHHETDTNLAFTIPHEFITCQDLTSDSLFHGGIDSPSINAIDPILNQRIHITKYLCLKSKTSTQQYINHLYERILLTSQLSHTNVRRILSWYIADGCIYSITNLLQGTLRHAIESQTFSLERICRLSLQIINGTIYLQSKGFCPLTPWYTTNIELTCDDQIRLCSPTISSTKLNGGIVQHHHLWRHAPESLIRMIIKNESLVHIESNGNSKEDVWSIGCIIVEMMINTILFRPQNDDPSLQLLCIVQLVGGLTLSFIDHFPYHIKQLFSNIKCDSDQQRLNHLLKQIFNQYIIHPNDNNRKDYLYDLLKQIFQFQSDKRIELQSLIEHPFFSLNSIKNKIQLNLLQTKISSIQIDDLIHLCTKLNLEHSRWILTLKERCLFELILHIKNFSQFNPDNYGLSHLLKDELKRLVHFLTGNP</sequence>
<dbReference type="Gene3D" id="1.10.510.10">
    <property type="entry name" value="Transferase(Phosphotransferase) domain 1"/>
    <property type="match status" value="1"/>
</dbReference>
<name>A0A819DV56_9BILA</name>
<dbReference type="InterPro" id="IPR011009">
    <property type="entry name" value="Kinase-like_dom_sf"/>
</dbReference>
<dbReference type="Gene3D" id="1.20.120.1240">
    <property type="entry name" value="Dynamin, middle domain"/>
    <property type="match status" value="1"/>
</dbReference>
<dbReference type="PROSITE" id="PS50011">
    <property type="entry name" value="PROTEIN_KINASE_DOM"/>
    <property type="match status" value="1"/>
</dbReference>
<dbReference type="GO" id="GO:0004672">
    <property type="term" value="F:protein kinase activity"/>
    <property type="evidence" value="ECO:0007669"/>
    <property type="project" value="InterPro"/>
</dbReference>
<dbReference type="Proteomes" id="UP000663874">
    <property type="component" value="Unassembled WGS sequence"/>
</dbReference>
<dbReference type="SMART" id="SM00302">
    <property type="entry name" value="GED"/>
    <property type="match status" value="1"/>
</dbReference>
<dbReference type="Pfam" id="PF02212">
    <property type="entry name" value="GED"/>
    <property type="match status" value="1"/>
</dbReference>
<feature type="domain" description="GED" evidence="6">
    <location>
        <begin position="90"/>
        <end position="181"/>
    </location>
</feature>
<dbReference type="InterPro" id="IPR020850">
    <property type="entry name" value="GED_dom"/>
</dbReference>
<dbReference type="GO" id="GO:0003924">
    <property type="term" value="F:GTPase activity"/>
    <property type="evidence" value="ECO:0007669"/>
    <property type="project" value="InterPro"/>
</dbReference>
<keyword evidence="1" id="KW-0547">Nucleotide-binding</keyword>
<reference evidence="7" key="1">
    <citation type="submission" date="2021-02" db="EMBL/GenBank/DDBJ databases">
        <authorList>
            <person name="Nowell W R."/>
        </authorList>
    </citation>
    <scope>NUCLEOTIDE SEQUENCE</scope>
</reference>
<dbReference type="SMART" id="SM00220">
    <property type="entry name" value="S_TKc"/>
    <property type="match status" value="1"/>
</dbReference>
<dbReference type="GO" id="GO:0005525">
    <property type="term" value="F:GTP binding"/>
    <property type="evidence" value="ECO:0007669"/>
    <property type="project" value="UniProtKB-KW"/>
</dbReference>
<gene>
    <name evidence="7" type="ORF">FNK824_LOCUS17265</name>
</gene>
<feature type="compositionally biased region" description="Pro residues" evidence="3">
    <location>
        <begin position="255"/>
        <end position="267"/>
    </location>
</feature>
<comment type="caution">
    <text evidence="7">The sequence shown here is derived from an EMBL/GenBank/DDBJ whole genome shotgun (WGS) entry which is preliminary data.</text>
</comment>
<dbReference type="GO" id="GO:0005524">
    <property type="term" value="F:ATP binding"/>
    <property type="evidence" value="ECO:0007669"/>
    <property type="project" value="UniProtKB-KW"/>
</dbReference>
<dbReference type="AlphaFoldDB" id="A0A819DV56"/>
<dbReference type="InterPro" id="IPR011993">
    <property type="entry name" value="PH-like_dom_sf"/>
</dbReference>
<dbReference type="Gene3D" id="2.30.29.30">
    <property type="entry name" value="Pleckstrin-homology domain (PH domain)/Phosphotyrosine-binding domain (PTB)"/>
    <property type="match status" value="1"/>
</dbReference>
<feature type="compositionally biased region" description="Polar residues" evidence="3">
    <location>
        <begin position="345"/>
        <end position="358"/>
    </location>
</feature>
<evidence type="ECO:0000259" key="4">
    <source>
        <dbReference type="PROSITE" id="PS50003"/>
    </source>
</evidence>
<dbReference type="InterPro" id="IPR050117">
    <property type="entry name" value="MAPK"/>
</dbReference>
<dbReference type="Pfam" id="PF00069">
    <property type="entry name" value="Pkinase"/>
    <property type="match status" value="1"/>
</dbReference>
<organism evidence="7 8">
    <name type="scientific">Rotaria sordida</name>
    <dbReference type="NCBI Taxonomy" id="392033"/>
    <lineage>
        <taxon>Eukaryota</taxon>
        <taxon>Metazoa</taxon>
        <taxon>Spiralia</taxon>
        <taxon>Gnathifera</taxon>
        <taxon>Rotifera</taxon>
        <taxon>Eurotatoria</taxon>
        <taxon>Bdelloidea</taxon>
        <taxon>Philodinida</taxon>
        <taxon>Philodinidae</taxon>
        <taxon>Rotaria</taxon>
    </lineage>
</organism>
<feature type="region of interest" description="Disordered" evidence="3">
    <location>
        <begin position="315"/>
        <end position="365"/>
    </location>
</feature>
<protein>
    <submittedName>
        <fullName evidence="7">Uncharacterized protein</fullName>
    </submittedName>
</protein>
<dbReference type="EMBL" id="CAJOBE010002720">
    <property type="protein sequence ID" value="CAF3839684.1"/>
    <property type="molecule type" value="Genomic_DNA"/>
</dbReference>
<evidence type="ECO:0000259" key="6">
    <source>
        <dbReference type="PROSITE" id="PS51388"/>
    </source>
</evidence>
<evidence type="ECO:0000256" key="2">
    <source>
        <dbReference type="ARBA" id="ARBA00022840"/>
    </source>
</evidence>
<feature type="compositionally biased region" description="Low complexity" evidence="3">
    <location>
        <begin position="319"/>
        <end position="334"/>
    </location>
</feature>
<feature type="compositionally biased region" description="Polar residues" evidence="3">
    <location>
        <begin position="237"/>
        <end position="248"/>
    </location>
</feature>
<evidence type="ECO:0000256" key="1">
    <source>
        <dbReference type="ARBA" id="ARBA00022741"/>
    </source>
</evidence>
<feature type="domain" description="Protein kinase" evidence="5">
    <location>
        <begin position="401"/>
        <end position="709"/>
    </location>
</feature>
<feature type="domain" description="PH" evidence="4">
    <location>
        <begin position="1"/>
        <end position="62"/>
    </location>
</feature>
<dbReference type="InterPro" id="IPR003130">
    <property type="entry name" value="GED"/>
</dbReference>
<evidence type="ECO:0000256" key="3">
    <source>
        <dbReference type="SAM" id="MobiDB-lite"/>
    </source>
</evidence>
<feature type="region of interest" description="Disordered" evidence="3">
    <location>
        <begin position="223"/>
        <end position="302"/>
    </location>
</feature>
<dbReference type="SUPFAM" id="SSF50729">
    <property type="entry name" value="PH domain-like"/>
    <property type="match status" value="1"/>
</dbReference>
<dbReference type="InterPro" id="IPR000719">
    <property type="entry name" value="Prot_kinase_dom"/>
</dbReference>
<dbReference type="PROSITE" id="PS51388">
    <property type="entry name" value="GED"/>
    <property type="match status" value="1"/>
</dbReference>
<dbReference type="SUPFAM" id="SSF56112">
    <property type="entry name" value="Protein kinase-like (PK-like)"/>
    <property type="match status" value="1"/>
</dbReference>
<dbReference type="InterPro" id="IPR001849">
    <property type="entry name" value="PH_domain"/>
</dbReference>
<evidence type="ECO:0000313" key="8">
    <source>
        <dbReference type="Proteomes" id="UP000663874"/>
    </source>
</evidence>
<dbReference type="PANTHER" id="PTHR24055">
    <property type="entry name" value="MITOGEN-ACTIVATED PROTEIN KINASE"/>
    <property type="match status" value="1"/>
</dbReference>
<evidence type="ECO:0000259" key="5">
    <source>
        <dbReference type="PROSITE" id="PS50011"/>
    </source>
</evidence>
<accession>A0A819DV56</accession>
<dbReference type="PROSITE" id="PS50003">
    <property type="entry name" value="PH_DOMAIN"/>
    <property type="match status" value="1"/>
</dbReference>
<evidence type="ECO:0000313" key="7">
    <source>
        <dbReference type="EMBL" id="CAF3839684.1"/>
    </source>
</evidence>
<keyword evidence="2" id="KW-0067">ATP-binding</keyword>
<feature type="compositionally biased region" description="Low complexity" evidence="3">
    <location>
        <begin position="288"/>
        <end position="302"/>
    </location>
</feature>